<dbReference type="SUPFAM" id="SSF111384">
    <property type="entry name" value="OmpH-like"/>
    <property type="match status" value="1"/>
</dbReference>
<proteinExistence type="inferred from homology"/>
<dbReference type="GO" id="GO:0051082">
    <property type="term" value="F:unfolded protein binding"/>
    <property type="evidence" value="ECO:0007669"/>
    <property type="project" value="InterPro"/>
</dbReference>
<evidence type="ECO:0000256" key="1">
    <source>
        <dbReference type="ARBA" id="ARBA00009091"/>
    </source>
</evidence>
<dbReference type="Proteomes" id="UP000239867">
    <property type="component" value="Chromosome"/>
</dbReference>
<organism evidence="4 5">
    <name type="scientific">Desulfobulbus oralis</name>
    <dbReference type="NCBI Taxonomy" id="1986146"/>
    <lineage>
        <taxon>Bacteria</taxon>
        <taxon>Pseudomonadati</taxon>
        <taxon>Thermodesulfobacteriota</taxon>
        <taxon>Desulfobulbia</taxon>
        <taxon>Desulfobulbales</taxon>
        <taxon>Desulfobulbaceae</taxon>
        <taxon>Desulfobulbus</taxon>
    </lineage>
</organism>
<dbReference type="KEGG" id="deo:CAY53_11590"/>
<dbReference type="RefSeq" id="WP_104937242.1">
    <property type="nucleotide sequence ID" value="NZ_CP021255.1"/>
</dbReference>
<evidence type="ECO:0000256" key="3">
    <source>
        <dbReference type="SAM" id="SignalP"/>
    </source>
</evidence>
<feature type="signal peptide" evidence="3">
    <location>
        <begin position="1"/>
        <end position="28"/>
    </location>
</feature>
<accession>A0A2L1GQX7</accession>
<gene>
    <name evidence="4" type="ORF">CAY53_11590</name>
</gene>
<keyword evidence="5" id="KW-1185">Reference proteome</keyword>
<dbReference type="SMART" id="SM00935">
    <property type="entry name" value="OmpH"/>
    <property type="match status" value="1"/>
</dbReference>
<evidence type="ECO:0000256" key="2">
    <source>
        <dbReference type="ARBA" id="ARBA00022729"/>
    </source>
</evidence>
<dbReference type="InterPro" id="IPR005632">
    <property type="entry name" value="Chaperone_Skp"/>
</dbReference>
<feature type="chain" id="PRO_5014973034" description="Molecular chaperone Skp" evidence="3">
    <location>
        <begin position="29"/>
        <end position="176"/>
    </location>
</feature>
<dbReference type="PANTHER" id="PTHR35089:SF1">
    <property type="entry name" value="CHAPERONE PROTEIN SKP"/>
    <property type="match status" value="1"/>
</dbReference>
<dbReference type="PANTHER" id="PTHR35089">
    <property type="entry name" value="CHAPERONE PROTEIN SKP"/>
    <property type="match status" value="1"/>
</dbReference>
<dbReference type="InterPro" id="IPR024930">
    <property type="entry name" value="Skp_dom_sf"/>
</dbReference>
<dbReference type="Pfam" id="PF03938">
    <property type="entry name" value="OmpH"/>
    <property type="match status" value="1"/>
</dbReference>
<dbReference type="OrthoDB" id="5432254at2"/>
<evidence type="ECO:0000313" key="5">
    <source>
        <dbReference type="Proteomes" id="UP000239867"/>
    </source>
</evidence>
<reference evidence="4 5" key="1">
    <citation type="journal article" date="2018" name="MBio">
        <title>Insights into the evolution of host association through the isolation and characterization of a novel human periodontal pathobiont, Desulfobulbus oralis.</title>
        <authorList>
            <person name="Cross K.L."/>
            <person name="Chirania P."/>
            <person name="Xiong W."/>
            <person name="Beall C.J."/>
            <person name="Elkins J.G."/>
            <person name="Giannone R.J."/>
            <person name="Griffen A.L."/>
            <person name="Guss A.M."/>
            <person name="Hettich R.L."/>
            <person name="Joshi S.S."/>
            <person name="Mokrzan E.M."/>
            <person name="Martin R.K."/>
            <person name="Zhulin I.B."/>
            <person name="Leys E.J."/>
            <person name="Podar M."/>
        </authorList>
    </citation>
    <scope>NUCLEOTIDE SEQUENCE [LARGE SCALE GENOMIC DNA]</scope>
    <source>
        <strain evidence="4 5">ORNL</strain>
    </source>
</reference>
<evidence type="ECO:0008006" key="6">
    <source>
        <dbReference type="Google" id="ProtNLM"/>
    </source>
</evidence>
<dbReference type="GO" id="GO:0050821">
    <property type="term" value="P:protein stabilization"/>
    <property type="evidence" value="ECO:0007669"/>
    <property type="project" value="TreeGrafter"/>
</dbReference>
<dbReference type="Gene3D" id="3.30.910.20">
    <property type="entry name" value="Skp domain"/>
    <property type="match status" value="1"/>
</dbReference>
<dbReference type="AlphaFoldDB" id="A0A2L1GQX7"/>
<protein>
    <recommendedName>
        <fullName evidence="6">Molecular chaperone Skp</fullName>
    </recommendedName>
</protein>
<evidence type="ECO:0000313" key="4">
    <source>
        <dbReference type="EMBL" id="AVD72037.1"/>
    </source>
</evidence>
<sequence length="176" mass="19493">MKGLKCIVAGLCMAVLCCFSGLSGQAGAAELKVGVVNMQKVFSSSNAGRRAQNIIEQKAKSYEASFKKDKDALRAMRDEIDKKNSAWSNEVKREKITAFQKKSAELASKEREANMEIRKLQERHVQPVLKKLEEVIQKEAKSGNYDLILPNNAILFAASQLDITDDVTRALDAAMK</sequence>
<comment type="similarity">
    <text evidence="1">Belongs to the Skp family.</text>
</comment>
<dbReference type="GO" id="GO:0005829">
    <property type="term" value="C:cytosol"/>
    <property type="evidence" value="ECO:0007669"/>
    <property type="project" value="TreeGrafter"/>
</dbReference>
<keyword evidence="2 3" id="KW-0732">Signal</keyword>
<name>A0A2L1GQX7_9BACT</name>
<dbReference type="EMBL" id="CP021255">
    <property type="protein sequence ID" value="AVD72037.1"/>
    <property type="molecule type" value="Genomic_DNA"/>
</dbReference>